<feature type="compositionally biased region" description="Basic and acidic residues" evidence="1">
    <location>
        <begin position="825"/>
        <end position="835"/>
    </location>
</feature>
<dbReference type="AlphaFoldDB" id="G4TW62"/>
<evidence type="ECO:0000313" key="2">
    <source>
        <dbReference type="EMBL" id="CCA75555.1"/>
    </source>
</evidence>
<reference evidence="2 3" key="1">
    <citation type="journal article" date="2011" name="PLoS Pathog.">
        <title>Endophytic Life Strategies Decoded by Genome and Transcriptome Analyses of the Mutualistic Root Symbiont Piriformospora indica.</title>
        <authorList>
            <person name="Zuccaro A."/>
            <person name="Lahrmann U."/>
            <person name="Guldener U."/>
            <person name="Langen G."/>
            <person name="Pfiffi S."/>
            <person name="Biedenkopf D."/>
            <person name="Wong P."/>
            <person name="Samans B."/>
            <person name="Grimm C."/>
            <person name="Basiewicz M."/>
            <person name="Murat C."/>
            <person name="Martin F."/>
            <person name="Kogel K.H."/>
        </authorList>
    </citation>
    <scope>NUCLEOTIDE SEQUENCE [LARGE SCALE GENOMIC DNA]</scope>
    <source>
        <strain evidence="2 3">DSM 11827</strain>
    </source>
</reference>
<feature type="compositionally biased region" description="Polar residues" evidence="1">
    <location>
        <begin position="740"/>
        <end position="749"/>
    </location>
</feature>
<dbReference type="STRING" id="1109443.G4TW62"/>
<feature type="region of interest" description="Disordered" evidence="1">
    <location>
        <begin position="848"/>
        <end position="1266"/>
    </location>
</feature>
<feature type="region of interest" description="Disordered" evidence="1">
    <location>
        <begin position="740"/>
        <end position="835"/>
    </location>
</feature>
<dbReference type="HOGENOM" id="CLU_264364_0_0_1"/>
<protein>
    <submittedName>
        <fullName evidence="2">Uncharacterized protein</fullName>
    </submittedName>
</protein>
<feature type="compositionally biased region" description="Low complexity" evidence="1">
    <location>
        <begin position="991"/>
        <end position="1031"/>
    </location>
</feature>
<feature type="region of interest" description="Disordered" evidence="1">
    <location>
        <begin position="285"/>
        <end position="305"/>
    </location>
</feature>
<evidence type="ECO:0000256" key="1">
    <source>
        <dbReference type="SAM" id="MobiDB-lite"/>
    </source>
</evidence>
<feature type="compositionally biased region" description="Polar residues" evidence="1">
    <location>
        <begin position="397"/>
        <end position="417"/>
    </location>
</feature>
<feature type="compositionally biased region" description="Polar residues" evidence="1">
    <location>
        <begin position="170"/>
        <end position="195"/>
    </location>
</feature>
<feature type="compositionally biased region" description="Polar residues" evidence="1">
    <location>
        <begin position="1163"/>
        <end position="1172"/>
    </location>
</feature>
<feature type="compositionally biased region" description="Polar residues" evidence="1">
    <location>
        <begin position="869"/>
        <end position="881"/>
    </location>
</feature>
<feature type="compositionally biased region" description="Basic and acidic residues" evidence="1">
    <location>
        <begin position="1254"/>
        <end position="1266"/>
    </location>
</feature>
<dbReference type="Proteomes" id="UP000007148">
    <property type="component" value="Unassembled WGS sequence"/>
</dbReference>
<dbReference type="InParanoid" id="G4TW62"/>
<feature type="compositionally biased region" description="Low complexity" evidence="1">
    <location>
        <begin position="1227"/>
        <end position="1236"/>
    </location>
</feature>
<feature type="region of interest" description="Disordered" evidence="1">
    <location>
        <begin position="436"/>
        <end position="512"/>
    </location>
</feature>
<name>G4TW62_SERID</name>
<feature type="region of interest" description="Disordered" evidence="1">
    <location>
        <begin position="34"/>
        <end position="84"/>
    </location>
</feature>
<feature type="region of interest" description="Disordered" evidence="1">
    <location>
        <begin position="335"/>
        <end position="384"/>
    </location>
</feature>
<dbReference type="OrthoDB" id="3358078at2759"/>
<dbReference type="eggNOG" id="ENOG502SI54">
    <property type="taxonomic scope" value="Eukaryota"/>
</dbReference>
<feature type="compositionally biased region" description="Low complexity" evidence="1">
    <location>
        <begin position="474"/>
        <end position="484"/>
    </location>
</feature>
<proteinExistence type="predicted"/>
<comment type="caution">
    <text evidence="2">The sequence shown here is derived from an EMBL/GenBank/DDBJ whole genome shotgun (WGS) entry which is preliminary data.</text>
</comment>
<feature type="compositionally biased region" description="Polar residues" evidence="1">
    <location>
        <begin position="350"/>
        <end position="369"/>
    </location>
</feature>
<feature type="region of interest" description="Disordered" evidence="1">
    <location>
        <begin position="161"/>
        <end position="241"/>
    </location>
</feature>
<feature type="compositionally biased region" description="Polar residues" evidence="1">
    <location>
        <begin position="51"/>
        <end position="69"/>
    </location>
</feature>
<keyword evidence="3" id="KW-1185">Reference proteome</keyword>
<gene>
    <name evidence="2" type="ORF">PIIN_09545</name>
</gene>
<feature type="region of interest" description="Disordered" evidence="1">
    <location>
        <begin position="531"/>
        <end position="554"/>
    </location>
</feature>
<organism evidence="2 3">
    <name type="scientific">Serendipita indica (strain DSM 11827)</name>
    <name type="common">Root endophyte fungus</name>
    <name type="synonym">Piriformospora indica</name>
    <dbReference type="NCBI Taxonomy" id="1109443"/>
    <lineage>
        <taxon>Eukaryota</taxon>
        <taxon>Fungi</taxon>
        <taxon>Dikarya</taxon>
        <taxon>Basidiomycota</taxon>
        <taxon>Agaricomycotina</taxon>
        <taxon>Agaricomycetes</taxon>
        <taxon>Sebacinales</taxon>
        <taxon>Serendipitaceae</taxon>
        <taxon>Serendipita</taxon>
    </lineage>
</organism>
<feature type="compositionally biased region" description="Low complexity" evidence="1">
    <location>
        <begin position="901"/>
        <end position="912"/>
    </location>
</feature>
<feature type="compositionally biased region" description="Basic and acidic residues" evidence="1">
    <location>
        <begin position="799"/>
        <end position="816"/>
    </location>
</feature>
<evidence type="ECO:0000313" key="3">
    <source>
        <dbReference type="Proteomes" id="UP000007148"/>
    </source>
</evidence>
<feature type="compositionally biased region" description="Basic and acidic residues" evidence="1">
    <location>
        <begin position="228"/>
        <end position="241"/>
    </location>
</feature>
<sequence>MSSLDFQDRPNSAIYLGSPFTAAQDAVLFDNDAGSAPTTPLTDAAHRLGTSGPSQLPSPPHTISTSGSTGDKDSANAGSIRRKAGVPLLSVVHDEDDGTRSPRMQNCHEMQYEDDDDDLTRRLTPAEKAAQANRITPKIERARKLTEKNTELLDKLSRISNLGSGLPSGINMSPTPRTASLGRTASATNATSSMRHASLVLPRTRDVFDQDAEPDRLMNRSVSGSVSEDDRAKTPPAKTPDKRFLEISPRQRLVSEPTTPNRLNLLRNTMNAATSLRRGTGLRSEYIPEDDDKKGPVNGSAKKSRTPIPLEFMDNARTATPSQVEDTDGTLLTIARPTSSRQPSPGLYTSEGSPSMGSLSATLGESATVSRRPRPAGLRNSYDRWGEPYENWEKAQMESQNQGEISPGTETDVSQQRRPGIRSVVNEGLKAAGLTRASTAVSSMRRAREETVTRSRTSSSLAIRNESLVTSPTSLDPSSALSRLSSERERSRSRIDERATTDIDSLRERSSSARHTFFSPNVRATRTIHNVLSNKPPESPNQSPDQLTPMDGRETPANLRLFKSNYSSMPMGKAYTSPSGTQRHLPARSVASNVGLDSPRQAGTGLNANNMSSNSLNPDGGPVQLLNDALYMFESHVQRLPQSSSTPDTYGEVLRDAKGIASAAAALNVALRSAAGVCVDEQIEAEVQAQSESNTESHLSRAEVWKKVAAEFREDVRVSDELVRALTSFMIGTGRMLRSANTTNHSRMQSTGDASSAVGSVSRASGTALIRGGSVRGAGSSDGRRSVEGWTRGIGMAGGDRRSVDGRPSHDGRRSVDPAPYSARRSAEEHREDTMRRLNARQAALDQLEGGSTGSGGGSSGPRFGSHRVSYNDSRSQTSLSMIRDVPRLSQDESLSSPGPRTFTSLSSRRSTGAPTPAMSQKALPKLPLPPAGGELSFPQTEDGGDRTPIELPRPHNRHSTMPALAVPPPLPTLPSERIIQQSKTPSKHGASNSVTSASTTSTTRPKTLTRNTMILSSPSTDLSTPTLSSTGERSRRPSASSVTSPFSMGRTRGSAILNGMNQSTVNAQSRKRTISITDDDGFPAPKENQPTLTSSADVLGSHSRAAGGWSSANASPTIGARGASGRPLLNRRTSSTLSGAPPVTSPGLSTAPSAAKPRVVSRMSSTGNLENTQRETSPRHNLVSAEATQGTDSGQDDERRLRRSRVRLSSNVGSDKRSIVSDLLAARRAGTTRPRGGTGDYRDDPNGSPSLGARDRRERRQAEAL</sequence>
<feature type="compositionally biased region" description="Polar residues" evidence="1">
    <location>
        <begin position="1038"/>
        <end position="1047"/>
    </location>
</feature>
<dbReference type="OMA" id="SHRINEG"/>
<feature type="compositionally biased region" description="Low complexity" evidence="1">
    <location>
        <begin position="750"/>
        <end position="768"/>
    </location>
</feature>
<feature type="compositionally biased region" description="Basic and acidic residues" evidence="1">
    <location>
        <begin position="203"/>
        <end position="218"/>
    </location>
</feature>
<dbReference type="EMBL" id="CAFZ01000471">
    <property type="protein sequence ID" value="CCA75555.1"/>
    <property type="molecule type" value="Genomic_DNA"/>
</dbReference>
<feature type="region of interest" description="Disordered" evidence="1">
    <location>
        <begin position="396"/>
        <end position="418"/>
    </location>
</feature>
<feature type="compositionally biased region" description="Gly residues" evidence="1">
    <location>
        <begin position="851"/>
        <end position="860"/>
    </location>
</feature>
<accession>G4TW62</accession>
<feature type="compositionally biased region" description="Basic and acidic residues" evidence="1">
    <location>
        <begin position="485"/>
        <end position="511"/>
    </location>
</feature>
<feature type="compositionally biased region" description="Polar residues" evidence="1">
    <location>
        <begin position="1060"/>
        <end position="1069"/>
    </location>
</feature>